<name>A0A261TXE4_9BORD</name>
<reference evidence="9 10" key="1">
    <citation type="submission" date="2017-05" db="EMBL/GenBank/DDBJ databases">
        <title>Complete and WGS of Bordetella genogroups.</title>
        <authorList>
            <person name="Spilker T."/>
            <person name="LiPuma J."/>
        </authorList>
    </citation>
    <scope>NUCLEOTIDE SEQUENCE [LARGE SCALE GENOMIC DNA]</scope>
    <source>
        <strain evidence="9 10">AU10456</strain>
    </source>
</reference>
<dbReference type="Gene3D" id="2.40.30.170">
    <property type="match status" value="1"/>
</dbReference>
<dbReference type="Pfam" id="PF25917">
    <property type="entry name" value="BSH_RND"/>
    <property type="match status" value="1"/>
</dbReference>
<dbReference type="GO" id="GO:0005886">
    <property type="term" value="C:plasma membrane"/>
    <property type="evidence" value="ECO:0007669"/>
    <property type="project" value="TreeGrafter"/>
</dbReference>
<dbReference type="FunFam" id="2.40.420.20:FF:000001">
    <property type="entry name" value="Efflux RND transporter periplasmic adaptor subunit"/>
    <property type="match status" value="1"/>
</dbReference>
<organism evidence="9 10">
    <name type="scientific">Bordetella genomosp. 5</name>
    <dbReference type="NCBI Taxonomy" id="1395608"/>
    <lineage>
        <taxon>Bacteria</taxon>
        <taxon>Pseudomonadati</taxon>
        <taxon>Pseudomonadota</taxon>
        <taxon>Betaproteobacteria</taxon>
        <taxon>Burkholderiales</taxon>
        <taxon>Alcaligenaceae</taxon>
        <taxon>Bordetella</taxon>
    </lineage>
</organism>
<accession>A0A261TXE4</accession>
<dbReference type="Gene3D" id="1.10.287.470">
    <property type="entry name" value="Helix hairpin bin"/>
    <property type="match status" value="1"/>
</dbReference>
<evidence type="ECO:0000259" key="5">
    <source>
        <dbReference type="Pfam" id="PF25876"/>
    </source>
</evidence>
<feature type="domain" description="Multidrug resistance protein MdtA-like barrel-sandwich hybrid" evidence="6">
    <location>
        <begin position="45"/>
        <end position="187"/>
    </location>
</feature>
<comment type="caution">
    <text evidence="9">The sequence shown here is derived from an EMBL/GenBank/DDBJ whole genome shotgun (WGS) entry which is preliminary data.</text>
</comment>
<comment type="similarity">
    <text evidence="2">Belongs to the membrane fusion protein (MFP) (TC 8.A.1) family.</text>
</comment>
<evidence type="ECO:0000256" key="3">
    <source>
        <dbReference type="SAM" id="Coils"/>
    </source>
</evidence>
<feature type="domain" description="Multidrug resistance protein MdtA-like C-terminal permuted SH3" evidence="8">
    <location>
        <begin position="286"/>
        <end position="346"/>
    </location>
</feature>
<protein>
    <submittedName>
        <fullName evidence="9">Efflux transporter periplasmic adaptor subunit</fullName>
    </submittedName>
</protein>
<evidence type="ECO:0000256" key="2">
    <source>
        <dbReference type="ARBA" id="ARBA00009477"/>
    </source>
</evidence>
<dbReference type="PANTHER" id="PTHR30158">
    <property type="entry name" value="ACRA/E-RELATED COMPONENT OF DRUG EFFLUX TRANSPORTER"/>
    <property type="match status" value="1"/>
</dbReference>
<dbReference type="AlphaFoldDB" id="A0A261TXE4"/>
<dbReference type="OrthoDB" id="9783047at2"/>
<dbReference type="InterPro" id="IPR058624">
    <property type="entry name" value="MdtA-like_HH"/>
</dbReference>
<dbReference type="Pfam" id="PF25944">
    <property type="entry name" value="Beta-barrel_RND"/>
    <property type="match status" value="1"/>
</dbReference>
<comment type="subcellular location">
    <subcellularLocation>
        <location evidence="1">Cell envelope</location>
    </subcellularLocation>
</comment>
<proteinExistence type="inferred from homology"/>
<evidence type="ECO:0000256" key="4">
    <source>
        <dbReference type="SAM" id="MobiDB-lite"/>
    </source>
</evidence>
<dbReference type="InterPro" id="IPR058625">
    <property type="entry name" value="MdtA-like_BSH"/>
</dbReference>
<evidence type="ECO:0000313" key="9">
    <source>
        <dbReference type="EMBL" id="OZI53961.1"/>
    </source>
</evidence>
<evidence type="ECO:0000313" key="10">
    <source>
        <dbReference type="Proteomes" id="UP000216913"/>
    </source>
</evidence>
<feature type="region of interest" description="Disordered" evidence="4">
    <location>
        <begin position="358"/>
        <end position="382"/>
    </location>
</feature>
<feature type="domain" description="Multidrug resistance protein MdtA-like alpha-helical hairpin" evidence="5">
    <location>
        <begin position="85"/>
        <end position="154"/>
    </location>
</feature>
<evidence type="ECO:0000256" key="1">
    <source>
        <dbReference type="ARBA" id="ARBA00004196"/>
    </source>
</evidence>
<evidence type="ECO:0000259" key="6">
    <source>
        <dbReference type="Pfam" id="PF25917"/>
    </source>
</evidence>
<keyword evidence="10" id="KW-1185">Reference proteome</keyword>
<dbReference type="GO" id="GO:0046677">
    <property type="term" value="P:response to antibiotic"/>
    <property type="evidence" value="ECO:0007669"/>
    <property type="project" value="TreeGrafter"/>
</dbReference>
<feature type="coiled-coil region" evidence="3">
    <location>
        <begin position="85"/>
        <end position="112"/>
    </location>
</feature>
<dbReference type="GO" id="GO:0022857">
    <property type="term" value="F:transmembrane transporter activity"/>
    <property type="evidence" value="ECO:0007669"/>
    <property type="project" value="InterPro"/>
</dbReference>
<dbReference type="Gene3D" id="2.40.50.100">
    <property type="match status" value="1"/>
</dbReference>
<sequence length="382" mass="40400">MILAGCEKSDPIVLTPVVEVGVMDVATAPVPVHSSLSGRTSPFLVAQVRARVDGIVLRREFVEGSEVKSGQLLYKIDPAPYVAALNSAKASLARAQANLVALNEKARRLRNLVGSNAVSRQSYDDAVAARGQAAADVAAAKAEVDLAEINLGYTDVRSPIDGRIGMSEVTAGAYVRSNDATLMATVQQLQPMYVDLTQSTAERLQMNVDRDAGLIRSKNGHSAAVRLTLENGQAFQELGELEVSDFTVDQSTGSVTVRAVFANESRTLLPGMFVRAQVLEGINESAMLIPQTAITHDQAGRPIALVVGQDERVSQAILTTAGTHGGSWIVTSGVKPGDRVVVQGISKVRPGEKVVTVPAQSNDRTPVPSVAGNERPTTNSRS</sequence>
<feature type="domain" description="Multidrug resistance protein MdtA-like beta-barrel" evidence="7">
    <location>
        <begin position="191"/>
        <end position="280"/>
    </location>
</feature>
<dbReference type="Pfam" id="PF25876">
    <property type="entry name" value="HH_MFP_RND"/>
    <property type="match status" value="1"/>
</dbReference>
<dbReference type="GO" id="GO:0030313">
    <property type="term" value="C:cell envelope"/>
    <property type="evidence" value="ECO:0007669"/>
    <property type="project" value="UniProtKB-SubCell"/>
</dbReference>
<evidence type="ECO:0000259" key="8">
    <source>
        <dbReference type="Pfam" id="PF25967"/>
    </source>
</evidence>
<keyword evidence="3" id="KW-0175">Coiled coil</keyword>
<gene>
    <name evidence="9" type="ORF">CAL25_06685</name>
</gene>
<dbReference type="InterPro" id="IPR058626">
    <property type="entry name" value="MdtA-like_b-barrel"/>
</dbReference>
<dbReference type="NCBIfam" id="TIGR01730">
    <property type="entry name" value="RND_mfp"/>
    <property type="match status" value="1"/>
</dbReference>
<dbReference type="SUPFAM" id="SSF111369">
    <property type="entry name" value="HlyD-like secretion proteins"/>
    <property type="match status" value="1"/>
</dbReference>
<dbReference type="Pfam" id="PF25967">
    <property type="entry name" value="RND-MFP_C"/>
    <property type="match status" value="1"/>
</dbReference>
<evidence type="ECO:0000259" key="7">
    <source>
        <dbReference type="Pfam" id="PF25944"/>
    </source>
</evidence>
<dbReference type="InterPro" id="IPR006143">
    <property type="entry name" value="RND_pump_MFP"/>
</dbReference>
<dbReference type="InterPro" id="IPR058627">
    <property type="entry name" value="MdtA-like_C"/>
</dbReference>
<dbReference type="Proteomes" id="UP000216913">
    <property type="component" value="Unassembled WGS sequence"/>
</dbReference>
<dbReference type="EMBL" id="NEVP01000004">
    <property type="protein sequence ID" value="OZI53961.1"/>
    <property type="molecule type" value="Genomic_DNA"/>
</dbReference>
<dbReference type="Gene3D" id="2.40.420.20">
    <property type="match status" value="1"/>
</dbReference>
<dbReference type="PANTHER" id="PTHR30158:SF3">
    <property type="entry name" value="MULTIDRUG EFFLUX PUMP SUBUNIT ACRA-RELATED"/>
    <property type="match status" value="1"/>
</dbReference>